<feature type="repeat" description="PPR" evidence="2">
    <location>
        <begin position="437"/>
        <end position="467"/>
    </location>
</feature>
<evidence type="ECO:0000256" key="1">
    <source>
        <dbReference type="ARBA" id="ARBA00022737"/>
    </source>
</evidence>
<reference evidence="4" key="1">
    <citation type="submission" date="2025-08" db="UniProtKB">
        <authorList>
            <consortium name="RefSeq"/>
        </authorList>
    </citation>
    <scope>IDENTIFICATION</scope>
</reference>
<dbReference type="RefSeq" id="XP_039146211.1">
    <property type="nucleotide sequence ID" value="XM_039290277.1"/>
</dbReference>
<dbReference type="Gene3D" id="1.25.40.10">
    <property type="entry name" value="Tetratricopeptide repeat domain"/>
    <property type="match status" value="4"/>
</dbReference>
<sequence>MLIASRCLRIRKPQVLSPPLSHPFSSSSFHPLIHTSTLRISTVQRDISADPKTAFTNQTITRLANNGRIPDARHLFDQMPHRDVITWTALISAYIRCGMLREARALFDRPDAQKNVVTWTALLSGYVRSKRILEAEDIFKRMPEKNVVSWNTMMSGYAENGLVDKACEVFDNMPERNVVSWNTIVTALCQCGRVEEAWAMFRRMVHRDVISWTAMVAGFAQNGRVDDAQKLFDEMPERNVVSWNAMISGYTQNSQLDKALELFDKMPERDIPSWNTMITGLIQNGELVKARRLFDRMNERNVITWTTLITGYEQDGQNETAVNVFLEMQRDCVRPNQGTFVSVLAAISNLAALAIGQQVHQIINKTSFQFSSFVESALISMYSKCGELFTARELFDLSSHKDLVSWNTMIAAYAHHGHGMDAVKLFDEMKMTSFKPDDVTYVALLSACSHSGLVDEGLRIFKSLVSDESINVREDHYACLVDLCSRAGRLEEATRFIKGLKNKQSSACVWGALLGGCNVHGNENIGELAAKKLLEIEPNNAGTYLLLSNIYASAGKWKEAANVRLRMKDRGLKKQPGCSWIEIGNRVHVFTVRDKSHNRSELIYSLVQDLHHKMSVSDDYALDFDDLVVVNHQVE</sequence>
<accession>A0AB40D1N8</accession>
<dbReference type="Pfam" id="PF12854">
    <property type="entry name" value="PPR_1"/>
    <property type="match status" value="1"/>
</dbReference>
<dbReference type="PANTHER" id="PTHR47926:SF373">
    <property type="entry name" value="TETRATRICOPEPTIDE-LIKE HELICAL DOMAIN SUPERFAMILY, DYW DOMAIN-CONTAINING PROTEIN"/>
    <property type="match status" value="1"/>
</dbReference>
<feature type="repeat" description="PPR" evidence="2">
    <location>
        <begin position="540"/>
        <end position="574"/>
    </location>
</feature>
<feature type="repeat" description="PPR" evidence="2">
    <location>
        <begin position="208"/>
        <end position="238"/>
    </location>
</feature>
<feature type="repeat" description="PPR" evidence="2">
    <location>
        <begin position="83"/>
        <end position="113"/>
    </location>
</feature>
<dbReference type="NCBIfam" id="TIGR00756">
    <property type="entry name" value="PPR"/>
    <property type="match status" value="10"/>
</dbReference>
<dbReference type="GO" id="GO:0099402">
    <property type="term" value="P:plant organ development"/>
    <property type="evidence" value="ECO:0007669"/>
    <property type="project" value="UniProtKB-ARBA"/>
</dbReference>
<dbReference type="InterPro" id="IPR011990">
    <property type="entry name" value="TPR-like_helical_dom_sf"/>
</dbReference>
<dbReference type="GeneID" id="120283565"/>
<dbReference type="PANTHER" id="PTHR47926">
    <property type="entry name" value="PENTATRICOPEPTIDE REPEAT-CONTAINING PROTEIN"/>
    <property type="match status" value="1"/>
</dbReference>
<dbReference type="Pfam" id="PF01535">
    <property type="entry name" value="PPR"/>
    <property type="match status" value="4"/>
</dbReference>
<dbReference type="Pfam" id="PF13041">
    <property type="entry name" value="PPR_2"/>
    <property type="match status" value="3"/>
</dbReference>
<dbReference type="PROSITE" id="PS51375">
    <property type="entry name" value="PPR"/>
    <property type="match status" value="9"/>
</dbReference>
<feature type="repeat" description="PPR" evidence="2">
    <location>
        <begin position="402"/>
        <end position="436"/>
    </location>
</feature>
<proteinExistence type="predicted"/>
<organism evidence="3 4">
    <name type="scientific">Dioscorea cayennensis subsp. rotundata</name>
    <name type="common">White Guinea yam</name>
    <name type="synonym">Dioscorea rotundata</name>
    <dbReference type="NCBI Taxonomy" id="55577"/>
    <lineage>
        <taxon>Eukaryota</taxon>
        <taxon>Viridiplantae</taxon>
        <taxon>Streptophyta</taxon>
        <taxon>Embryophyta</taxon>
        <taxon>Tracheophyta</taxon>
        <taxon>Spermatophyta</taxon>
        <taxon>Magnoliopsida</taxon>
        <taxon>Liliopsida</taxon>
        <taxon>Dioscoreales</taxon>
        <taxon>Dioscoreaceae</taxon>
        <taxon>Dioscorea</taxon>
    </lineage>
</organism>
<dbReference type="InterPro" id="IPR002885">
    <property type="entry name" value="PPR_rpt"/>
</dbReference>
<name>A0AB40D1N8_DIOCR</name>
<dbReference type="InterPro" id="IPR046848">
    <property type="entry name" value="E_motif"/>
</dbReference>
<evidence type="ECO:0000256" key="2">
    <source>
        <dbReference type="PROSITE-ProRule" id="PRU00708"/>
    </source>
</evidence>
<dbReference type="FunFam" id="1.25.40.10:FF:000158">
    <property type="entry name" value="pentatricopeptide repeat-containing protein At2g33680"/>
    <property type="match status" value="1"/>
</dbReference>
<dbReference type="Proteomes" id="UP001515500">
    <property type="component" value="Chromosome 3"/>
</dbReference>
<gene>
    <name evidence="4" type="primary">LOC120283565</name>
</gene>
<evidence type="ECO:0000313" key="3">
    <source>
        <dbReference type="Proteomes" id="UP001515500"/>
    </source>
</evidence>
<feature type="repeat" description="PPR" evidence="2">
    <location>
        <begin position="146"/>
        <end position="180"/>
    </location>
</feature>
<keyword evidence="3" id="KW-1185">Reference proteome</keyword>
<dbReference type="FunFam" id="1.25.40.10:FF:000125">
    <property type="entry name" value="Pentatricopeptide repeat-containing protein"/>
    <property type="match status" value="2"/>
</dbReference>
<feature type="repeat" description="PPR" evidence="2">
    <location>
        <begin position="115"/>
        <end position="145"/>
    </location>
</feature>
<dbReference type="GO" id="GO:0003723">
    <property type="term" value="F:RNA binding"/>
    <property type="evidence" value="ECO:0007669"/>
    <property type="project" value="InterPro"/>
</dbReference>
<feature type="repeat" description="PPR" evidence="2">
    <location>
        <begin position="239"/>
        <end position="273"/>
    </location>
</feature>
<dbReference type="GO" id="GO:0009451">
    <property type="term" value="P:RNA modification"/>
    <property type="evidence" value="ECO:0007669"/>
    <property type="project" value="InterPro"/>
</dbReference>
<dbReference type="SUPFAM" id="SSF48452">
    <property type="entry name" value="TPR-like"/>
    <property type="match status" value="2"/>
</dbReference>
<dbReference type="AlphaFoldDB" id="A0AB40D1N8"/>
<evidence type="ECO:0000313" key="4">
    <source>
        <dbReference type="RefSeq" id="XP_039146211.1"/>
    </source>
</evidence>
<dbReference type="Pfam" id="PF20431">
    <property type="entry name" value="E_motif"/>
    <property type="match status" value="1"/>
</dbReference>
<feature type="repeat" description="PPR" evidence="2">
    <location>
        <begin position="301"/>
        <end position="335"/>
    </location>
</feature>
<keyword evidence="1" id="KW-0677">Repeat</keyword>
<dbReference type="InterPro" id="IPR046960">
    <property type="entry name" value="PPR_At4g14850-like_plant"/>
</dbReference>
<protein>
    <submittedName>
        <fullName evidence="4">Pentatricopeptide repeat-containing protein At2g35030, mitochondrial</fullName>
    </submittedName>
</protein>